<proteinExistence type="predicted"/>
<evidence type="ECO:0000256" key="1">
    <source>
        <dbReference type="ARBA" id="ARBA00022527"/>
    </source>
</evidence>
<dbReference type="InterPro" id="IPR016137">
    <property type="entry name" value="RGS"/>
</dbReference>
<evidence type="ECO:0000313" key="8">
    <source>
        <dbReference type="EMBL" id="KAG5207904.1"/>
    </source>
</evidence>
<sequence length="207" mass="22936">MGCKGWKKPAVLGEPCGVHAGGTDDSPGEQRLATTRWGGGFTASFVFGGISKKSGRSRKWREMLRLPPVSQCSELRQSIEKDYSSLCDKQPIGRLLFRQFCDTKGDLKRRIEFLDAVAEYEVAADEDQRHCGLLVLDTFFGGKGSPPPLPEIPEHVVLKCRQRLWEDPAKDVFEECTRPLQSGQERPESKQSPEFSFLVCSGGKSGG</sequence>
<dbReference type="GO" id="GO:0004674">
    <property type="term" value="F:protein serine/threonine kinase activity"/>
    <property type="evidence" value="ECO:0007669"/>
    <property type="project" value="UniProtKB-KW"/>
</dbReference>
<dbReference type="PROSITE" id="PS50132">
    <property type="entry name" value="RGS"/>
    <property type="match status" value="1"/>
</dbReference>
<keyword evidence="5" id="KW-0067">ATP-binding</keyword>
<dbReference type="GO" id="GO:0005737">
    <property type="term" value="C:cytoplasm"/>
    <property type="evidence" value="ECO:0007669"/>
    <property type="project" value="TreeGrafter"/>
</dbReference>
<dbReference type="FunFam" id="1.10.167.10:FF:000009">
    <property type="entry name" value="G protein-coupled receptor kinase"/>
    <property type="match status" value="1"/>
</dbReference>
<dbReference type="AlphaFoldDB" id="A0A836D104"/>
<keyword evidence="4" id="KW-0418">Kinase</keyword>
<evidence type="ECO:0000256" key="6">
    <source>
        <dbReference type="SAM" id="MobiDB-lite"/>
    </source>
</evidence>
<dbReference type="EMBL" id="JAEMGP010000006">
    <property type="protein sequence ID" value="KAG5207904.1"/>
    <property type="molecule type" value="Genomic_DNA"/>
</dbReference>
<dbReference type="PANTHER" id="PTHR24355">
    <property type="entry name" value="G PROTEIN-COUPLED RECEPTOR KINASE/RIBOSOMAL PROTEIN S6 KINASE"/>
    <property type="match status" value="1"/>
</dbReference>
<dbReference type="SMART" id="SM00315">
    <property type="entry name" value="RGS"/>
    <property type="match status" value="1"/>
</dbReference>
<accession>A0A836D104</accession>
<dbReference type="GO" id="GO:0005524">
    <property type="term" value="F:ATP binding"/>
    <property type="evidence" value="ECO:0007669"/>
    <property type="project" value="UniProtKB-KW"/>
</dbReference>
<dbReference type="Proteomes" id="UP000664991">
    <property type="component" value="Unassembled WGS sequence"/>
</dbReference>
<feature type="domain" description="RGS" evidence="7">
    <location>
        <begin position="89"/>
        <end position="178"/>
    </location>
</feature>
<reference evidence="8 9" key="1">
    <citation type="submission" date="2020-12" db="EMBL/GenBank/DDBJ databases">
        <title>De novo assembly of Tibetan sheep genome.</title>
        <authorList>
            <person name="Li X."/>
        </authorList>
    </citation>
    <scope>NUCLEOTIDE SEQUENCE [LARGE SCALE GENOMIC DNA]</scope>
    <source>
        <tissue evidence="8">Heart</tissue>
    </source>
</reference>
<evidence type="ECO:0000313" key="9">
    <source>
        <dbReference type="Proteomes" id="UP000664991"/>
    </source>
</evidence>
<name>A0A836D104_SHEEP</name>
<protein>
    <recommendedName>
        <fullName evidence="7">RGS domain-containing protein</fullName>
    </recommendedName>
</protein>
<gene>
    <name evidence="8" type="ORF">JEQ12_017668</name>
</gene>
<feature type="region of interest" description="Disordered" evidence="6">
    <location>
        <begin position="177"/>
        <end position="207"/>
    </location>
</feature>
<dbReference type="Gene3D" id="1.10.167.10">
    <property type="entry name" value="Regulator of G-protein Signalling 4, domain 2"/>
    <property type="match status" value="1"/>
</dbReference>
<evidence type="ECO:0000256" key="2">
    <source>
        <dbReference type="ARBA" id="ARBA00022679"/>
    </source>
</evidence>
<evidence type="ECO:0000256" key="3">
    <source>
        <dbReference type="ARBA" id="ARBA00022741"/>
    </source>
</evidence>
<comment type="caution">
    <text evidence="8">The sequence shown here is derived from an EMBL/GenBank/DDBJ whole genome shotgun (WGS) entry which is preliminary data.</text>
</comment>
<evidence type="ECO:0000256" key="5">
    <source>
        <dbReference type="ARBA" id="ARBA00022840"/>
    </source>
</evidence>
<dbReference type="InterPro" id="IPR044926">
    <property type="entry name" value="RGS_subdomain_2"/>
</dbReference>
<organism evidence="8 9">
    <name type="scientific">Ovis aries</name>
    <name type="common">Sheep</name>
    <dbReference type="NCBI Taxonomy" id="9940"/>
    <lineage>
        <taxon>Eukaryota</taxon>
        <taxon>Metazoa</taxon>
        <taxon>Chordata</taxon>
        <taxon>Craniata</taxon>
        <taxon>Vertebrata</taxon>
        <taxon>Euteleostomi</taxon>
        <taxon>Mammalia</taxon>
        <taxon>Eutheria</taxon>
        <taxon>Laurasiatheria</taxon>
        <taxon>Artiodactyla</taxon>
        <taxon>Ruminantia</taxon>
        <taxon>Pecora</taxon>
        <taxon>Bovidae</taxon>
        <taxon>Caprinae</taxon>
        <taxon>Ovis</taxon>
    </lineage>
</organism>
<dbReference type="Pfam" id="PF00615">
    <property type="entry name" value="RGS"/>
    <property type="match status" value="1"/>
</dbReference>
<dbReference type="GO" id="GO:0009966">
    <property type="term" value="P:regulation of signal transduction"/>
    <property type="evidence" value="ECO:0007669"/>
    <property type="project" value="TreeGrafter"/>
</dbReference>
<dbReference type="InterPro" id="IPR036305">
    <property type="entry name" value="RGS_sf"/>
</dbReference>
<evidence type="ECO:0000259" key="7">
    <source>
        <dbReference type="PROSITE" id="PS50132"/>
    </source>
</evidence>
<dbReference type="PANTHER" id="PTHR24355:SF14">
    <property type="entry name" value="G PROTEIN-COUPLED RECEPTOR KINASE 4"/>
    <property type="match status" value="1"/>
</dbReference>
<keyword evidence="3" id="KW-0547">Nucleotide-binding</keyword>
<dbReference type="SUPFAM" id="SSF48097">
    <property type="entry name" value="Regulator of G-protein signaling, RGS"/>
    <property type="match status" value="1"/>
</dbReference>
<keyword evidence="2" id="KW-0808">Transferase</keyword>
<keyword evidence="1" id="KW-0723">Serine/threonine-protein kinase</keyword>
<evidence type="ECO:0000256" key="4">
    <source>
        <dbReference type="ARBA" id="ARBA00022777"/>
    </source>
</evidence>